<evidence type="ECO:0000313" key="6">
    <source>
        <dbReference type="Proteomes" id="UP001287356"/>
    </source>
</evidence>
<sequence length="1058" mass="115307">MPAYYGPSLPAGSIRLLRLLPCLDEDSRIECTLFPYCLLDSASTHPFEALSYVWGSRENLQRILVNGFECEVGENLHAALLRLRDRFIERVIWVDAICINQEDTTEKGYQVQSMAKIYAKASSVLVWLGVATATSTQALDYIRRAGQQRAATEASTQASEQAVFNLLERPWFQRIWVLQEVAAARHILIMCGPTVIDGYAFCAGLNALQLSYQKYPHLQGLVPPIVYLVQGAVFRPRYEGNYKTSPQERFSLQIRPLGELVDMYHTHEATLYSDKVYALLGMSDDNPYAAGLEANYKVAWGDVLRALVHFCLSKNISVHVSTGDNGAGAVVVIEAKGCILGEVSSAGEDINQGLRQSHGTTQHGQQHVRIRWKDAPSYSDEKETSFTFQASAKAVQKGDLICLIQGARTPTIIRLYDCISTIIKIAVPLADDLKKRVTSITAFPDDLLLLWDWNTSQTKWYSGEEYRSFMTSRGVPTCSMVACQCLDHLDKAARLWNIGLLLARTERWEEAAKSFQRATESYKAGMTERSVDKTCSAHGLWREVDEETLGIIGIRIFDDNGAHIKVKEGEEQIQEMRSWAARNGHKVVVRLLIDKGVNIEAIGNLSQALLSWAAQNGHEAVVRLLLDKGANIEATDPYTRIPLSWAARNGHEAVVRLLLDKGANIEAADPYTGTPLSLAAQNGNEAVVRLLLDKGANIEATNPYTGTPLSLAAQNGHEAVVRLLLDKGANIEATDPYTRTPLSWAAQNGNEAVVRLLLDKGANIEATDRYRAPLSLAAQNGHEAVVRLLLDKGANIEATDRYRAPLSLAAQNGHEAVVRLLLDKGANIEATGGTGKPLSWAARNGHEAVVRLLLDKGANIEATGGTGTPLSWAARNGHEAVVRLLLDKGANIEATDPYTGTPLSLAAQNGHEAVVRLLLDKGANIEATDPDTGTPLTWAAKNGREAVVRLLLDKGANIEATGRFTGTPLSLAAKNGREAVVRLLLDKGANIEVTGRYTGTPLSLAAQNGHEAVVRLLLDKGANIEATDPYTRTPLSLAARNGHEAVVRLLKSHVGGCL</sequence>
<keyword evidence="6" id="KW-1185">Reference proteome</keyword>
<feature type="repeat" description="ANK" evidence="3">
    <location>
        <begin position="898"/>
        <end position="930"/>
    </location>
</feature>
<dbReference type="Pfam" id="PF06985">
    <property type="entry name" value="HET"/>
    <property type="match status" value="1"/>
</dbReference>
<evidence type="ECO:0000313" key="5">
    <source>
        <dbReference type="EMBL" id="KAK3373645.1"/>
    </source>
</evidence>
<dbReference type="SMART" id="SM00248">
    <property type="entry name" value="ANK"/>
    <property type="match status" value="15"/>
</dbReference>
<dbReference type="InterPro" id="IPR010730">
    <property type="entry name" value="HET"/>
</dbReference>
<comment type="caution">
    <text evidence="5">The sequence shown here is derived from an EMBL/GenBank/DDBJ whole genome shotgun (WGS) entry which is preliminary data.</text>
</comment>
<keyword evidence="2 3" id="KW-0040">ANK repeat</keyword>
<dbReference type="PROSITE" id="PS50297">
    <property type="entry name" value="ANK_REP_REGION"/>
    <property type="match status" value="13"/>
</dbReference>
<feature type="repeat" description="ANK" evidence="3">
    <location>
        <begin position="865"/>
        <end position="897"/>
    </location>
</feature>
<name>A0AAE0KCG5_9PEZI</name>
<dbReference type="EMBL" id="JAULSN010000004">
    <property type="protein sequence ID" value="KAK3373645.1"/>
    <property type="molecule type" value="Genomic_DNA"/>
</dbReference>
<dbReference type="GO" id="GO:0005634">
    <property type="term" value="C:nucleus"/>
    <property type="evidence" value="ECO:0007669"/>
    <property type="project" value="TreeGrafter"/>
</dbReference>
<feature type="domain" description="Heterokaryon incompatibility" evidence="4">
    <location>
        <begin position="47"/>
        <end position="180"/>
    </location>
</feature>
<feature type="repeat" description="ANK" evidence="3">
    <location>
        <begin position="997"/>
        <end position="1029"/>
    </location>
</feature>
<dbReference type="InterPro" id="IPR036770">
    <property type="entry name" value="Ankyrin_rpt-contain_sf"/>
</dbReference>
<dbReference type="SUPFAM" id="SSF48403">
    <property type="entry name" value="Ankyrin repeat"/>
    <property type="match status" value="2"/>
</dbReference>
<feature type="repeat" description="ANK" evidence="3">
    <location>
        <begin position="737"/>
        <end position="769"/>
    </location>
</feature>
<gene>
    <name evidence="5" type="ORF">B0T24DRAFT_576164</name>
</gene>
<dbReference type="InterPro" id="IPR002110">
    <property type="entry name" value="Ankyrin_rpt"/>
</dbReference>
<reference evidence="5" key="1">
    <citation type="journal article" date="2023" name="Mol. Phylogenet. Evol.">
        <title>Genome-scale phylogeny and comparative genomics of the fungal order Sordariales.</title>
        <authorList>
            <person name="Hensen N."/>
            <person name="Bonometti L."/>
            <person name="Westerberg I."/>
            <person name="Brannstrom I.O."/>
            <person name="Guillou S."/>
            <person name="Cros-Aarteil S."/>
            <person name="Calhoun S."/>
            <person name="Haridas S."/>
            <person name="Kuo A."/>
            <person name="Mondo S."/>
            <person name="Pangilinan J."/>
            <person name="Riley R."/>
            <person name="LaButti K."/>
            <person name="Andreopoulos B."/>
            <person name="Lipzen A."/>
            <person name="Chen C."/>
            <person name="Yan M."/>
            <person name="Daum C."/>
            <person name="Ng V."/>
            <person name="Clum A."/>
            <person name="Steindorff A."/>
            <person name="Ohm R.A."/>
            <person name="Martin F."/>
            <person name="Silar P."/>
            <person name="Natvig D.O."/>
            <person name="Lalanne C."/>
            <person name="Gautier V."/>
            <person name="Ament-Velasquez S.L."/>
            <person name="Kruys A."/>
            <person name="Hutchinson M.I."/>
            <person name="Powell A.J."/>
            <person name="Barry K."/>
            <person name="Miller A.N."/>
            <person name="Grigoriev I.V."/>
            <person name="Debuchy R."/>
            <person name="Gladieux P."/>
            <person name="Hiltunen Thoren M."/>
            <person name="Johannesson H."/>
        </authorList>
    </citation>
    <scope>NUCLEOTIDE SEQUENCE</scope>
    <source>
        <strain evidence="5">CBS 958.72</strain>
    </source>
</reference>
<feature type="repeat" description="ANK" evidence="3">
    <location>
        <begin position="704"/>
        <end position="736"/>
    </location>
</feature>
<dbReference type="PANTHER" id="PTHR24201">
    <property type="entry name" value="ANK_REP_REGION DOMAIN-CONTAINING PROTEIN"/>
    <property type="match status" value="1"/>
</dbReference>
<feature type="repeat" description="ANK" evidence="3">
    <location>
        <begin position="605"/>
        <end position="637"/>
    </location>
</feature>
<dbReference type="PROSITE" id="PS50088">
    <property type="entry name" value="ANK_REPEAT"/>
    <property type="match status" value="13"/>
</dbReference>
<dbReference type="Pfam" id="PF00023">
    <property type="entry name" value="Ank"/>
    <property type="match status" value="2"/>
</dbReference>
<evidence type="ECO:0000256" key="2">
    <source>
        <dbReference type="ARBA" id="ARBA00023043"/>
    </source>
</evidence>
<organism evidence="5 6">
    <name type="scientific">Lasiosphaeria ovina</name>
    <dbReference type="NCBI Taxonomy" id="92902"/>
    <lineage>
        <taxon>Eukaryota</taxon>
        <taxon>Fungi</taxon>
        <taxon>Dikarya</taxon>
        <taxon>Ascomycota</taxon>
        <taxon>Pezizomycotina</taxon>
        <taxon>Sordariomycetes</taxon>
        <taxon>Sordariomycetidae</taxon>
        <taxon>Sordariales</taxon>
        <taxon>Lasiosphaeriaceae</taxon>
        <taxon>Lasiosphaeria</taxon>
    </lineage>
</organism>
<accession>A0AAE0KCG5</accession>
<protein>
    <submittedName>
        <fullName evidence="5">Ankyrin repeat-containing domain protein</fullName>
    </submittedName>
</protein>
<dbReference type="InterPro" id="IPR050776">
    <property type="entry name" value="Ank_Repeat/CDKN_Inhibitor"/>
</dbReference>
<dbReference type="AlphaFoldDB" id="A0AAE0KCG5"/>
<dbReference type="PANTHER" id="PTHR24201:SF16">
    <property type="entry name" value="ANKYRIN-1-LIKE-RELATED"/>
    <property type="match status" value="1"/>
</dbReference>
<feature type="repeat" description="ANK" evidence="3">
    <location>
        <begin position="964"/>
        <end position="996"/>
    </location>
</feature>
<proteinExistence type="predicted"/>
<feature type="repeat" description="ANK" evidence="3">
    <location>
        <begin position="837"/>
        <end position="865"/>
    </location>
</feature>
<reference evidence="5" key="2">
    <citation type="submission" date="2023-06" db="EMBL/GenBank/DDBJ databases">
        <authorList>
            <consortium name="Lawrence Berkeley National Laboratory"/>
            <person name="Haridas S."/>
            <person name="Hensen N."/>
            <person name="Bonometti L."/>
            <person name="Westerberg I."/>
            <person name="Brannstrom I.O."/>
            <person name="Guillou S."/>
            <person name="Cros-Aarteil S."/>
            <person name="Calhoun S."/>
            <person name="Kuo A."/>
            <person name="Mondo S."/>
            <person name="Pangilinan J."/>
            <person name="Riley R."/>
            <person name="Labutti K."/>
            <person name="Andreopoulos B."/>
            <person name="Lipzen A."/>
            <person name="Chen C."/>
            <person name="Yanf M."/>
            <person name="Daum C."/>
            <person name="Ng V."/>
            <person name="Clum A."/>
            <person name="Steindorff A."/>
            <person name="Ohm R."/>
            <person name="Martin F."/>
            <person name="Silar P."/>
            <person name="Natvig D."/>
            <person name="Lalanne C."/>
            <person name="Gautier V."/>
            <person name="Ament-Velasquez S.L."/>
            <person name="Kruys A."/>
            <person name="Hutchinson M.I."/>
            <person name="Powell A.J."/>
            <person name="Barry K."/>
            <person name="Miller A.N."/>
            <person name="Grigoriev I.V."/>
            <person name="Debuchy R."/>
            <person name="Gladieux P."/>
            <person name="Thoren M.H."/>
            <person name="Johannesson H."/>
        </authorList>
    </citation>
    <scope>NUCLEOTIDE SEQUENCE</scope>
    <source>
        <strain evidence="5">CBS 958.72</strain>
    </source>
</reference>
<keyword evidence="1" id="KW-0677">Repeat</keyword>
<dbReference type="Proteomes" id="UP001287356">
    <property type="component" value="Unassembled WGS sequence"/>
</dbReference>
<evidence type="ECO:0000256" key="3">
    <source>
        <dbReference type="PROSITE-ProRule" id="PRU00023"/>
    </source>
</evidence>
<dbReference type="Gene3D" id="1.25.40.20">
    <property type="entry name" value="Ankyrin repeat-containing domain"/>
    <property type="match status" value="7"/>
</dbReference>
<feature type="repeat" description="ANK" evidence="3">
    <location>
        <begin position="801"/>
        <end position="833"/>
    </location>
</feature>
<evidence type="ECO:0000256" key="1">
    <source>
        <dbReference type="ARBA" id="ARBA00022737"/>
    </source>
</evidence>
<dbReference type="Pfam" id="PF12796">
    <property type="entry name" value="Ank_2"/>
    <property type="match status" value="5"/>
</dbReference>
<feature type="repeat" description="ANK" evidence="3">
    <location>
        <begin position="769"/>
        <end position="801"/>
    </location>
</feature>
<evidence type="ECO:0000259" key="4">
    <source>
        <dbReference type="Pfam" id="PF06985"/>
    </source>
</evidence>
<feature type="repeat" description="ANK" evidence="3">
    <location>
        <begin position="931"/>
        <end position="963"/>
    </location>
</feature>
<feature type="repeat" description="ANK" evidence="3">
    <location>
        <begin position="638"/>
        <end position="670"/>
    </location>
</feature>
<feature type="repeat" description="ANK" evidence="3">
    <location>
        <begin position="671"/>
        <end position="703"/>
    </location>
</feature>